<dbReference type="Proteomes" id="UP000070544">
    <property type="component" value="Unassembled WGS sequence"/>
</dbReference>
<dbReference type="OrthoDB" id="10533837at2759"/>
<protein>
    <submittedName>
        <fullName evidence="1">WD40 repeat-like protein</fullName>
    </submittedName>
</protein>
<reference evidence="1 2" key="1">
    <citation type="journal article" date="2015" name="Genome Biol. Evol.">
        <title>Phylogenomic analyses indicate that early fungi evolved digesting cell walls of algal ancestors of land plants.</title>
        <authorList>
            <person name="Chang Y."/>
            <person name="Wang S."/>
            <person name="Sekimoto S."/>
            <person name="Aerts A.L."/>
            <person name="Choi C."/>
            <person name="Clum A."/>
            <person name="LaButti K.M."/>
            <person name="Lindquist E.A."/>
            <person name="Yee Ngan C."/>
            <person name="Ohm R.A."/>
            <person name="Salamov A.A."/>
            <person name="Grigoriev I.V."/>
            <person name="Spatafora J.W."/>
            <person name="Berbee M.L."/>
        </authorList>
    </citation>
    <scope>NUCLEOTIDE SEQUENCE [LARGE SCALE GENOMIC DNA]</scope>
    <source>
        <strain evidence="1 2">JEL478</strain>
    </source>
</reference>
<organism evidence="1 2">
    <name type="scientific">Gonapodya prolifera (strain JEL478)</name>
    <name type="common">Monoblepharis prolifera</name>
    <dbReference type="NCBI Taxonomy" id="1344416"/>
    <lineage>
        <taxon>Eukaryota</taxon>
        <taxon>Fungi</taxon>
        <taxon>Fungi incertae sedis</taxon>
        <taxon>Chytridiomycota</taxon>
        <taxon>Chytridiomycota incertae sedis</taxon>
        <taxon>Monoblepharidomycetes</taxon>
        <taxon>Monoblepharidales</taxon>
        <taxon>Gonapodyaceae</taxon>
        <taxon>Gonapodya</taxon>
    </lineage>
</organism>
<keyword evidence="2" id="KW-1185">Reference proteome</keyword>
<dbReference type="SUPFAM" id="SSF50978">
    <property type="entry name" value="WD40 repeat-like"/>
    <property type="match status" value="1"/>
</dbReference>
<evidence type="ECO:0000313" key="1">
    <source>
        <dbReference type="EMBL" id="KXS18159.1"/>
    </source>
</evidence>
<gene>
    <name evidence="1" type="ORF">M427DRAFT_132920</name>
</gene>
<dbReference type="AlphaFoldDB" id="A0A139AN27"/>
<name>A0A139AN27_GONPJ</name>
<dbReference type="InterPro" id="IPR015943">
    <property type="entry name" value="WD40/YVTN_repeat-like_dom_sf"/>
</dbReference>
<evidence type="ECO:0000313" key="2">
    <source>
        <dbReference type="Proteomes" id="UP000070544"/>
    </source>
</evidence>
<dbReference type="Gene3D" id="2.130.10.10">
    <property type="entry name" value="YVTN repeat-like/Quinoprotein amine dehydrogenase"/>
    <property type="match status" value="1"/>
</dbReference>
<sequence>MGALPPTWSSLRHRRHLISLQLESLSRSSSLSIAPGKNPLLSSSAPTSSATVLSRSPSPGALPLSFLLGIEPPWKTVFRARHSTLANWVRGDYRVKQTSLIMTPPPPHPTNTSAPFTPLAIGPVSLILSIRTPFVPPDPVNATWNAPAVVWQGGNGAFVGALEHIGGVVTAAIFDSADSPLDPETPLGVAFAAAFSSSNHPMLFHTGTQNQNGRLAPPRRFPATPSQPTAVKLDTAADYLVVGCLGGEVVAYHIQEQSTIQSVGQQAGAVMALSISKNASTGDAIVASAREGGHVEIWIKSRRGTSYDSDTAMGMFDLEDADEAAEDNRWNKVSDVPGIQGHVYAVHISHPYLLTASSDHLVRLHSLTSGATLSTFSHSSPAICLHAVPFPGRADLLGVSGGDDGRVACWRVVDNRIECLWMRKAHSAPLWSVRMTG</sequence>
<proteinExistence type="predicted"/>
<accession>A0A139AN27</accession>
<dbReference type="EMBL" id="KQ965743">
    <property type="protein sequence ID" value="KXS18159.1"/>
    <property type="molecule type" value="Genomic_DNA"/>
</dbReference>
<dbReference type="InterPro" id="IPR036322">
    <property type="entry name" value="WD40_repeat_dom_sf"/>
</dbReference>